<organism evidence="1 2">
    <name type="scientific">Macrostomum lignano</name>
    <dbReference type="NCBI Taxonomy" id="282301"/>
    <lineage>
        <taxon>Eukaryota</taxon>
        <taxon>Metazoa</taxon>
        <taxon>Spiralia</taxon>
        <taxon>Lophotrochozoa</taxon>
        <taxon>Platyhelminthes</taxon>
        <taxon>Rhabditophora</taxon>
        <taxon>Macrostomorpha</taxon>
        <taxon>Macrostomida</taxon>
        <taxon>Macrostomidae</taxon>
        <taxon>Macrostomum</taxon>
    </lineage>
</organism>
<proteinExistence type="predicted"/>
<dbReference type="Proteomes" id="UP000095280">
    <property type="component" value="Unplaced"/>
</dbReference>
<keyword evidence="1" id="KW-1185">Reference proteome</keyword>
<sequence length="308" mass="33602">MLALLLLPCLLLSSLTAETSIPNDWIEYTPGDCNLIISSPHGGWLRPAEIEDRTHGCLAADGVTCRWEKSCSPVAPTACRAVTGADINTQQVAAQLVEHLAERYSCRPHFIRANLHRSKLDPNRPVEQAAQGDRLAQAAWKAYHETFMTAAMERVQSRYGIGLVLDIHGQSHPEQWTELGYVLSKELLNAGPQDLSGSSIRALQARTDQSAQELLSGRLSLGSLMESAGYKVVPSRSHPSPGSGNYFSGGYITQRYSSLISGQIDAIQVEIASGIRLNPTACEKFGADLAQQVDQFRRINGYDVSPRS</sequence>
<dbReference type="Gene3D" id="3.40.630.40">
    <property type="entry name" value="Zn-dependent exopeptidases"/>
    <property type="match status" value="1"/>
</dbReference>
<evidence type="ECO:0000313" key="2">
    <source>
        <dbReference type="WBParaSite" id="maker-uti_cns_0012214-snap-gene-0.10-mRNA-1"/>
    </source>
</evidence>
<name>A0A1I8IGD1_9PLAT</name>
<evidence type="ECO:0000313" key="1">
    <source>
        <dbReference type="Proteomes" id="UP000095280"/>
    </source>
</evidence>
<accession>A0A1I8IGD1</accession>
<dbReference type="OrthoDB" id="71260at2759"/>
<reference evidence="2" key="1">
    <citation type="submission" date="2016-11" db="UniProtKB">
        <authorList>
            <consortium name="WormBaseParasite"/>
        </authorList>
    </citation>
    <scope>IDENTIFICATION</scope>
</reference>
<dbReference type="AlphaFoldDB" id="A0A1I8IGD1"/>
<dbReference type="WBParaSite" id="maker-uti_cns_0012214-snap-gene-0.10-mRNA-1">
    <property type="protein sequence ID" value="maker-uti_cns_0012214-snap-gene-0.10-mRNA-1"/>
    <property type="gene ID" value="maker-uti_cns_0012214-snap-gene-0.10"/>
</dbReference>
<dbReference type="SUPFAM" id="SSF53187">
    <property type="entry name" value="Zn-dependent exopeptidases"/>
    <property type="match status" value="1"/>
</dbReference>
<protein>
    <submittedName>
        <fullName evidence="2">N-formylglutamate amidohydrolase</fullName>
    </submittedName>
</protein>